<name>A0ABD1SXY3_9LAMI</name>
<dbReference type="PANTHER" id="PTHR33240:SF15">
    <property type="entry name" value="GAG-PRO-LIKE PROTEIN"/>
    <property type="match status" value="1"/>
</dbReference>
<gene>
    <name evidence="1" type="ORF">Adt_20941</name>
</gene>
<dbReference type="Proteomes" id="UP001604336">
    <property type="component" value="Unassembled WGS sequence"/>
</dbReference>
<evidence type="ECO:0000313" key="1">
    <source>
        <dbReference type="EMBL" id="KAL2505320.1"/>
    </source>
</evidence>
<accession>A0ABD1SXY3</accession>
<organism evidence="1 2">
    <name type="scientific">Abeliophyllum distichum</name>
    <dbReference type="NCBI Taxonomy" id="126358"/>
    <lineage>
        <taxon>Eukaryota</taxon>
        <taxon>Viridiplantae</taxon>
        <taxon>Streptophyta</taxon>
        <taxon>Embryophyta</taxon>
        <taxon>Tracheophyta</taxon>
        <taxon>Spermatophyta</taxon>
        <taxon>Magnoliopsida</taxon>
        <taxon>eudicotyledons</taxon>
        <taxon>Gunneridae</taxon>
        <taxon>Pentapetalae</taxon>
        <taxon>asterids</taxon>
        <taxon>lamiids</taxon>
        <taxon>Lamiales</taxon>
        <taxon>Oleaceae</taxon>
        <taxon>Forsythieae</taxon>
        <taxon>Abeliophyllum</taxon>
    </lineage>
</organism>
<sequence length="195" mass="22110">MTSNSQRWISMTNPVYYLRTFVDLIMLRATPDAIICRAFPSILRREARDWVATILPKLICTFDDFSKQFAAYFSSSKHAKKIAISLMQLTQDKDELLKDSTTWNEDLKGVTCPHDDALVIVADIADFDVNRLLVDNGSAADVMSWRVFLGLKISPSKIKHVKAPMAHNVIYGYPLLNVDRAVVSTYHEVMMFSTS</sequence>
<dbReference type="AlphaFoldDB" id="A0ABD1SXY3"/>
<protein>
    <submittedName>
        <fullName evidence="1">Integrase catalytic domain-containing protein</fullName>
    </submittedName>
</protein>
<comment type="caution">
    <text evidence="1">The sequence shown here is derived from an EMBL/GenBank/DDBJ whole genome shotgun (WGS) entry which is preliminary data.</text>
</comment>
<evidence type="ECO:0000313" key="2">
    <source>
        <dbReference type="Proteomes" id="UP001604336"/>
    </source>
</evidence>
<reference evidence="2" key="1">
    <citation type="submission" date="2024-07" db="EMBL/GenBank/DDBJ databases">
        <title>Two chromosome-level genome assemblies of Korean endemic species Abeliophyllum distichum and Forsythia ovata (Oleaceae).</title>
        <authorList>
            <person name="Jang H."/>
        </authorList>
    </citation>
    <scope>NUCLEOTIDE SEQUENCE [LARGE SCALE GENOMIC DNA]</scope>
</reference>
<proteinExistence type="predicted"/>
<dbReference type="EMBL" id="JBFOLK010000006">
    <property type="protein sequence ID" value="KAL2505320.1"/>
    <property type="molecule type" value="Genomic_DNA"/>
</dbReference>
<dbReference type="PANTHER" id="PTHR33240">
    <property type="entry name" value="OS08G0508500 PROTEIN"/>
    <property type="match status" value="1"/>
</dbReference>
<keyword evidence="2" id="KW-1185">Reference proteome</keyword>